<evidence type="ECO:0000313" key="8">
    <source>
        <dbReference type="EMBL" id="HIU65415.1"/>
    </source>
</evidence>
<dbReference type="InterPro" id="IPR037518">
    <property type="entry name" value="MPN"/>
</dbReference>
<protein>
    <submittedName>
        <fullName evidence="8">DNA repair protein RadC</fullName>
    </submittedName>
</protein>
<sequence length="228" mass="26016">MKQDDKDLKFRIGHRERLRQKFLSDKLADYELLELLLSFVIPRRDVRPLARGLMDKFGGLYQVITAPIESLEEFKGIGHNTAIFIKAIHKIMLAGYKSNLGDVKIFHNEKVLTNYCLLLMSGKTKEEIHILYLGADQRMLADDLHSVGTVDWAAAYPREILKRALELNAKSIVIVHNHPTPNTSFSMDDIELTERIKALLSSVDITVHDHYLVSGGIIYSARNMFLLK</sequence>
<organism evidence="8 9">
    <name type="scientific">Candidatus Enterousia avicola</name>
    <dbReference type="NCBI Taxonomy" id="2840787"/>
    <lineage>
        <taxon>Bacteria</taxon>
        <taxon>Pseudomonadati</taxon>
        <taxon>Pseudomonadota</taxon>
        <taxon>Alphaproteobacteria</taxon>
        <taxon>Candidatus Enterousia</taxon>
    </lineage>
</organism>
<dbReference type="Pfam" id="PF04002">
    <property type="entry name" value="RadC"/>
    <property type="match status" value="1"/>
</dbReference>
<dbReference type="PANTHER" id="PTHR30471">
    <property type="entry name" value="DNA REPAIR PROTEIN RADC"/>
    <property type="match status" value="1"/>
</dbReference>
<dbReference type="PANTHER" id="PTHR30471:SF3">
    <property type="entry name" value="UPF0758 PROTEIN YEES-RELATED"/>
    <property type="match status" value="1"/>
</dbReference>
<reference evidence="8" key="1">
    <citation type="submission" date="2020-10" db="EMBL/GenBank/DDBJ databases">
        <authorList>
            <person name="Gilroy R."/>
        </authorList>
    </citation>
    <scope>NUCLEOTIDE SEQUENCE</scope>
    <source>
        <strain evidence="8">CHK136-897</strain>
    </source>
</reference>
<dbReference type="GO" id="GO:0046872">
    <property type="term" value="F:metal ion binding"/>
    <property type="evidence" value="ECO:0007669"/>
    <property type="project" value="UniProtKB-KW"/>
</dbReference>
<evidence type="ECO:0000256" key="2">
    <source>
        <dbReference type="ARBA" id="ARBA00022723"/>
    </source>
</evidence>
<evidence type="ECO:0000313" key="9">
    <source>
        <dbReference type="Proteomes" id="UP000824142"/>
    </source>
</evidence>
<comment type="similarity">
    <text evidence="6">Belongs to the UPF0758 family.</text>
</comment>
<keyword evidence="3" id="KW-0378">Hydrolase</keyword>
<dbReference type="Proteomes" id="UP000824142">
    <property type="component" value="Unassembled WGS sequence"/>
</dbReference>
<proteinExistence type="inferred from homology"/>
<feature type="domain" description="MPN" evidence="7">
    <location>
        <begin position="105"/>
        <end position="227"/>
    </location>
</feature>
<evidence type="ECO:0000259" key="7">
    <source>
        <dbReference type="PROSITE" id="PS50249"/>
    </source>
</evidence>
<dbReference type="GO" id="GO:0008237">
    <property type="term" value="F:metallopeptidase activity"/>
    <property type="evidence" value="ECO:0007669"/>
    <property type="project" value="UniProtKB-KW"/>
</dbReference>
<evidence type="ECO:0000256" key="1">
    <source>
        <dbReference type="ARBA" id="ARBA00022670"/>
    </source>
</evidence>
<gene>
    <name evidence="8" type="primary">radC</name>
    <name evidence="8" type="ORF">IAC63_02120</name>
</gene>
<dbReference type="SUPFAM" id="SSF47781">
    <property type="entry name" value="RuvA domain 2-like"/>
    <property type="match status" value="1"/>
</dbReference>
<keyword evidence="1" id="KW-0645">Protease</keyword>
<keyword evidence="2" id="KW-0479">Metal-binding</keyword>
<dbReference type="EMBL" id="DVNO01000016">
    <property type="protein sequence ID" value="HIU65415.1"/>
    <property type="molecule type" value="Genomic_DNA"/>
</dbReference>
<evidence type="ECO:0000256" key="3">
    <source>
        <dbReference type="ARBA" id="ARBA00022801"/>
    </source>
</evidence>
<dbReference type="InterPro" id="IPR001405">
    <property type="entry name" value="UPF0758"/>
</dbReference>
<dbReference type="Gene3D" id="3.40.140.10">
    <property type="entry name" value="Cytidine Deaminase, domain 2"/>
    <property type="match status" value="1"/>
</dbReference>
<dbReference type="NCBIfam" id="TIGR00608">
    <property type="entry name" value="radc"/>
    <property type="match status" value="1"/>
</dbReference>
<name>A0A9D1MSC2_9PROT</name>
<comment type="caution">
    <text evidence="8">The sequence shown here is derived from an EMBL/GenBank/DDBJ whole genome shotgun (WGS) entry which is preliminary data.</text>
</comment>
<dbReference type="AlphaFoldDB" id="A0A9D1MSC2"/>
<dbReference type="InterPro" id="IPR010994">
    <property type="entry name" value="RuvA_2-like"/>
</dbReference>
<dbReference type="PROSITE" id="PS50249">
    <property type="entry name" value="MPN"/>
    <property type="match status" value="1"/>
</dbReference>
<dbReference type="InterPro" id="IPR025657">
    <property type="entry name" value="RadC_JAB"/>
</dbReference>
<reference evidence="8" key="2">
    <citation type="journal article" date="2021" name="PeerJ">
        <title>Extensive microbial diversity within the chicken gut microbiome revealed by metagenomics and culture.</title>
        <authorList>
            <person name="Gilroy R."/>
            <person name="Ravi A."/>
            <person name="Getino M."/>
            <person name="Pursley I."/>
            <person name="Horton D.L."/>
            <person name="Alikhan N.F."/>
            <person name="Baker D."/>
            <person name="Gharbi K."/>
            <person name="Hall N."/>
            <person name="Watson M."/>
            <person name="Adriaenssens E.M."/>
            <person name="Foster-Nyarko E."/>
            <person name="Jarju S."/>
            <person name="Secka A."/>
            <person name="Antonio M."/>
            <person name="Oren A."/>
            <person name="Chaudhuri R.R."/>
            <person name="La Ragione R."/>
            <person name="Hildebrand F."/>
            <person name="Pallen M.J."/>
        </authorList>
    </citation>
    <scope>NUCLEOTIDE SEQUENCE</scope>
    <source>
        <strain evidence="8">CHK136-897</strain>
    </source>
</reference>
<keyword evidence="4" id="KW-0862">Zinc</keyword>
<evidence type="ECO:0000256" key="5">
    <source>
        <dbReference type="ARBA" id="ARBA00023049"/>
    </source>
</evidence>
<evidence type="ECO:0000256" key="6">
    <source>
        <dbReference type="RuleBase" id="RU003797"/>
    </source>
</evidence>
<evidence type="ECO:0000256" key="4">
    <source>
        <dbReference type="ARBA" id="ARBA00022833"/>
    </source>
</evidence>
<dbReference type="GO" id="GO:0006508">
    <property type="term" value="P:proteolysis"/>
    <property type="evidence" value="ECO:0007669"/>
    <property type="project" value="UniProtKB-KW"/>
</dbReference>
<keyword evidence="5" id="KW-0482">Metalloprotease</keyword>
<accession>A0A9D1MSC2</accession>